<accession>A0A1V6Q168</accession>
<evidence type="ECO:0000313" key="1">
    <source>
        <dbReference type="EMBL" id="OQD83028.1"/>
    </source>
</evidence>
<protein>
    <submittedName>
        <fullName evidence="1">Uncharacterized protein</fullName>
    </submittedName>
</protein>
<reference evidence="2" key="1">
    <citation type="journal article" date="2017" name="Nat. Microbiol.">
        <title>Global analysis of biosynthetic gene clusters reveals vast potential of secondary metabolite production in Penicillium species.</title>
        <authorList>
            <person name="Nielsen J.C."/>
            <person name="Grijseels S."/>
            <person name="Prigent S."/>
            <person name="Ji B."/>
            <person name="Dainat J."/>
            <person name="Nielsen K.F."/>
            <person name="Frisvad J.C."/>
            <person name="Workman M."/>
            <person name="Nielsen J."/>
        </authorList>
    </citation>
    <scope>NUCLEOTIDE SEQUENCE [LARGE SCALE GENOMIC DNA]</scope>
    <source>
        <strain evidence="2">IBT 31811</strain>
    </source>
</reference>
<proteinExistence type="predicted"/>
<dbReference type="STRING" id="416450.A0A1V6Q168"/>
<evidence type="ECO:0000313" key="2">
    <source>
        <dbReference type="Proteomes" id="UP000191672"/>
    </source>
</evidence>
<name>A0A1V6Q168_9EURO</name>
<dbReference type="Proteomes" id="UP000191672">
    <property type="component" value="Unassembled WGS sequence"/>
</dbReference>
<dbReference type="AlphaFoldDB" id="A0A1V6Q168"/>
<organism evidence="1 2">
    <name type="scientific">Penicillium antarcticum</name>
    <dbReference type="NCBI Taxonomy" id="416450"/>
    <lineage>
        <taxon>Eukaryota</taxon>
        <taxon>Fungi</taxon>
        <taxon>Dikarya</taxon>
        <taxon>Ascomycota</taxon>
        <taxon>Pezizomycotina</taxon>
        <taxon>Eurotiomycetes</taxon>
        <taxon>Eurotiomycetidae</taxon>
        <taxon>Eurotiales</taxon>
        <taxon>Aspergillaceae</taxon>
        <taxon>Penicillium</taxon>
    </lineage>
</organism>
<sequence length="115" mass="12909">MEAGNYVMGPNNRLFVNVKGDQPQLRFQIPYGSKYRGCAGMGFNFDFVLPVAKQYRGAVSIVNYTSPGSIHPAPDIHEFTIYLPKDYERSHGKAYPILRLSHRGDGNGQNCRIKS</sequence>
<keyword evidence="2" id="KW-1185">Reference proteome</keyword>
<comment type="caution">
    <text evidence="1">The sequence shown here is derived from an EMBL/GenBank/DDBJ whole genome shotgun (WGS) entry which is preliminary data.</text>
</comment>
<dbReference type="EMBL" id="MDYN01000018">
    <property type="protein sequence ID" value="OQD83028.1"/>
    <property type="molecule type" value="Genomic_DNA"/>
</dbReference>
<gene>
    <name evidence="1" type="ORF">PENANT_c018G05561</name>
</gene>